<organism evidence="1">
    <name type="scientific">uncultured Poseidoniia archaeon</name>
    <dbReference type="NCBI Taxonomy" id="1697135"/>
    <lineage>
        <taxon>Archaea</taxon>
        <taxon>Methanobacteriati</taxon>
        <taxon>Thermoplasmatota</taxon>
        <taxon>Candidatus Poseidoniia</taxon>
        <taxon>environmental samples</taxon>
    </lineage>
</organism>
<protein>
    <submittedName>
        <fullName evidence="1">Uncharacterized protein</fullName>
    </submittedName>
</protein>
<evidence type="ECO:0000313" key="1">
    <source>
        <dbReference type="EMBL" id="ANV79035.1"/>
    </source>
</evidence>
<name>A0A1B1T9V3_9ARCH</name>
<dbReference type="AlphaFoldDB" id="A0A1B1T9V3"/>
<sequence>MDDKTTGELRWEKPDARKGKEITEEYGKHNRTGNGENINRSTILSRRGTIAKRRNQRWGQIEAIMWENEEEENRTQGRGK</sequence>
<proteinExistence type="predicted"/>
<reference evidence="1" key="1">
    <citation type="submission" date="2014-11" db="EMBL/GenBank/DDBJ databases">
        <authorList>
            <person name="Zhu J."/>
            <person name="Qi W."/>
            <person name="Song R."/>
        </authorList>
    </citation>
    <scope>NUCLEOTIDE SEQUENCE</scope>
</reference>
<accession>A0A1B1T9V3</accession>
<reference evidence="1" key="2">
    <citation type="journal article" date="2015" name="ISME J.">
        <title>A new class of marine Euryarchaeota group II from the Mediterranean deep chlorophyll maximum.</title>
        <authorList>
            <person name="Martin-Cuadrado A.B."/>
            <person name="Garcia-Heredia I."/>
            <person name="Molto A.G."/>
            <person name="Lopez-Ubeda R."/>
            <person name="Kimes N."/>
            <person name="Lopez-Garcia P."/>
            <person name="Moreira D."/>
            <person name="Rodriguez-Valera F."/>
        </authorList>
    </citation>
    <scope>NUCLEOTIDE SEQUENCE</scope>
</reference>
<dbReference type="EMBL" id="KP211812">
    <property type="protein sequence ID" value="ANV79035.1"/>
    <property type="molecule type" value="Genomic_DNA"/>
</dbReference>